<evidence type="ECO:0000256" key="1">
    <source>
        <dbReference type="SAM" id="SignalP"/>
    </source>
</evidence>
<sequence length="432" mass="47022">MKSMASFRFAISRFLALCASVSALVVPEPTTGLFVPSWDVAIEPGQDKKIVVNGTIQQVDRYMDSLYPGWSAKLANFTSSHSAPAKRVADWRKLEKFSCYRPLHRGSTRAVMDGINYLNSISADRHPRNGPGPRSCGRVSCSWDAVIVWCNDGDEPKTLDSFSDIAEGARNIVNMCGASGNALSVSGQTWYRGGWSVITGKWNCDKEWKLPSTDHEDGASVSARAISEPITHRFVPTWEVAVEPGQSLYNLGDRILVNGTIQQVDAYMEAHYPGWSAKHDNLSIPIPVHTKEIPASLSELMKVKSVVCNSPGPLRQASTRAVLGAIDHLRSISMDRAPRWSPGPGTCGKISCSDKGAIFWCNDSDTLRMKDIEAMSDIVVAAEAILSHCAISGDTDTLSLMPMVSGKAILFGDYSYVVGKSGCGDKWRSDGR</sequence>
<name>A0A9P7SRE4_9HYPO</name>
<organism evidence="2 3">
    <name type="scientific">Claviceps arundinis</name>
    <dbReference type="NCBI Taxonomy" id="1623583"/>
    <lineage>
        <taxon>Eukaryota</taxon>
        <taxon>Fungi</taxon>
        <taxon>Dikarya</taxon>
        <taxon>Ascomycota</taxon>
        <taxon>Pezizomycotina</taxon>
        <taxon>Sordariomycetes</taxon>
        <taxon>Hypocreomycetidae</taxon>
        <taxon>Hypocreales</taxon>
        <taxon>Clavicipitaceae</taxon>
        <taxon>Claviceps</taxon>
    </lineage>
</organism>
<proteinExistence type="predicted"/>
<dbReference type="PANTHER" id="PTHR35605:SF1">
    <property type="entry name" value="ECP2 EFFECTOR PROTEIN DOMAIN-CONTAINING PROTEIN-RELATED"/>
    <property type="match status" value="1"/>
</dbReference>
<dbReference type="AlphaFoldDB" id="A0A9P7SRE4"/>
<protein>
    <recommendedName>
        <fullName evidence="4">Ecp2 effector protein domain-containing protein</fullName>
    </recommendedName>
</protein>
<evidence type="ECO:0000313" key="2">
    <source>
        <dbReference type="EMBL" id="KAG5970852.1"/>
    </source>
</evidence>
<reference evidence="2" key="1">
    <citation type="journal article" date="2020" name="bioRxiv">
        <title>Whole genome comparisons of ergot fungi reveals the divergence and evolution of species within the genus Claviceps are the result of varying mechanisms driving genome evolution and host range expansion.</title>
        <authorList>
            <person name="Wyka S.A."/>
            <person name="Mondo S.J."/>
            <person name="Liu M."/>
            <person name="Dettman J."/>
            <person name="Nalam V."/>
            <person name="Broders K.D."/>
        </authorList>
    </citation>
    <scope>NUCLEOTIDE SEQUENCE</scope>
    <source>
        <strain evidence="2">CCC 1102</strain>
    </source>
</reference>
<comment type="caution">
    <text evidence="2">The sequence shown here is derived from an EMBL/GenBank/DDBJ whole genome shotgun (WGS) entry which is preliminary data.</text>
</comment>
<evidence type="ECO:0008006" key="4">
    <source>
        <dbReference type="Google" id="ProtNLM"/>
    </source>
</evidence>
<keyword evidence="1" id="KW-0732">Signal</keyword>
<feature type="chain" id="PRO_5040174404" description="Ecp2 effector protein domain-containing protein" evidence="1">
    <location>
        <begin position="24"/>
        <end position="432"/>
    </location>
</feature>
<accession>A0A9P7SRE4</accession>
<dbReference type="EMBL" id="SRPS01000067">
    <property type="protein sequence ID" value="KAG5970852.1"/>
    <property type="molecule type" value="Genomic_DNA"/>
</dbReference>
<feature type="signal peptide" evidence="1">
    <location>
        <begin position="1"/>
        <end position="23"/>
    </location>
</feature>
<dbReference type="PANTHER" id="PTHR35605">
    <property type="entry name" value="ECP2 EFFECTOR PROTEIN DOMAIN-CONTAINING PROTEIN-RELATED"/>
    <property type="match status" value="1"/>
</dbReference>
<dbReference type="OrthoDB" id="3552888at2759"/>
<gene>
    <name evidence="2" type="ORF">E4U56_007246</name>
</gene>
<dbReference type="Proteomes" id="UP000784919">
    <property type="component" value="Unassembled WGS sequence"/>
</dbReference>
<evidence type="ECO:0000313" key="3">
    <source>
        <dbReference type="Proteomes" id="UP000784919"/>
    </source>
</evidence>